<comment type="caution">
    <text evidence="18">The sequence shown here is derived from an EMBL/GenBank/DDBJ whole genome shotgun (WGS) entry which is preliminary data.</text>
</comment>
<evidence type="ECO:0000256" key="3">
    <source>
        <dbReference type="ARBA" id="ARBA00001522"/>
    </source>
</evidence>
<dbReference type="GO" id="GO:0043752">
    <property type="term" value="F:adenosylcobinamide kinase activity"/>
    <property type="evidence" value="ECO:0007669"/>
    <property type="project" value="UniProtKB-EC"/>
</dbReference>
<keyword evidence="11 18" id="KW-0808">Transferase</keyword>
<evidence type="ECO:0000313" key="19">
    <source>
        <dbReference type="Proteomes" id="UP001254165"/>
    </source>
</evidence>
<dbReference type="PANTHER" id="PTHR34848">
    <property type="match status" value="1"/>
</dbReference>
<comment type="catalytic activity">
    <reaction evidence="2">
        <text>adenosylcob(III)inamide phosphate + GTP + H(+) = adenosylcob(III)inamide-GDP + diphosphate</text>
        <dbReference type="Rhea" id="RHEA:22712"/>
        <dbReference type="ChEBI" id="CHEBI:15378"/>
        <dbReference type="ChEBI" id="CHEBI:33019"/>
        <dbReference type="ChEBI" id="CHEBI:37565"/>
        <dbReference type="ChEBI" id="CHEBI:58502"/>
        <dbReference type="ChEBI" id="CHEBI:60487"/>
        <dbReference type="EC" id="2.7.7.62"/>
    </reaction>
</comment>
<organism evidence="18 19">
    <name type="scientific">Thermanaerothrix solaris</name>
    <dbReference type="NCBI Taxonomy" id="3058434"/>
    <lineage>
        <taxon>Bacteria</taxon>
        <taxon>Bacillati</taxon>
        <taxon>Chloroflexota</taxon>
        <taxon>Anaerolineae</taxon>
        <taxon>Anaerolineales</taxon>
        <taxon>Anaerolineaceae</taxon>
        <taxon>Thermanaerothrix</taxon>
    </lineage>
</organism>
<evidence type="ECO:0000256" key="2">
    <source>
        <dbReference type="ARBA" id="ARBA00000711"/>
    </source>
</evidence>
<dbReference type="CDD" id="cd00544">
    <property type="entry name" value="CobU"/>
    <property type="match status" value="1"/>
</dbReference>
<evidence type="ECO:0000256" key="11">
    <source>
        <dbReference type="ARBA" id="ARBA00022679"/>
    </source>
</evidence>
<evidence type="ECO:0000256" key="9">
    <source>
        <dbReference type="ARBA" id="ARBA00012523"/>
    </source>
</evidence>
<comment type="catalytic activity">
    <reaction evidence="3">
        <text>adenosylcob(III)inamide + GTP = adenosylcob(III)inamide phosphate + GDP + H(+)</text>
        <dbReference type="Rhea" id="RHEA:15765"/>
        <dbReference type="ChEBI" id="CHEBI:2480"/>
        <dbReference type="ChEBI" id="CHEBI:15378"/>
        <dbReference type="ChEBI" id="CHEBI:37565"/>
        <dbReference type="ChEBI" id="CHEBI:58189"/>
        <dbReference type="ChEBI" id="CHEBI:58502"/>
        <dbReference type="EC" id="2.7.1.156"/>
    </reaction>
</comment>
<dbReference type="EC" id="2.7.7.62" evidence="9"/>
<dbReference type="SUPFAM" id="SSF52540">
    <property type="entry name" value="P-loop containing nucleoside triphosphate hydrolases"/>
    <property type="match status" value="1"/>
</dbReference>
<dbReference type="PIRSF" id="PIRSF006135">
    <property type="entry name" value="CobU"/>
    <property type="match status" value="1"/>
</dbReference>
<comment type="pathway">
    <text evidence="5">Cofactor biosynthesis; adenosylcobalamin biosynthesis; adenosylcobalamin from cob(II)yrinate a,c-diamide: step 6/7.</text>
</comment>
<proteinExistence type="inferred from homology"/>
<evidence type="ECO:0000256" key="13">
    <source>
        <dbReference type="ARBA" id="ARBA00022777"/>
    </source>
</evidence>
<dbReference type="RefSeq" id="WP_315625445.1">
    <property type="nucleotide sequence ID" value="NZ_JAUHMF010000002.1"/>
</dbReference>
<evidence type="ECO:0000256" key="4">
    <source>
        <dbReference type="ARBA" id="ARBA00003889"/>
    </source>
</evidence>
<evidence type="ECO:0000313" key="18">
    <source>
        <dbReference type="EMBL" id="MDT8898782.1"/>
    </source>
</evidence>
<keyword evidence="18" id="KW-0548">Nucleotidyltransferase</keyword>
<sequence>MASRVTFILGGARSGKSRYAQHLAAAQPHAQVLFVATAEASDDEMAARIAAHRAERPSHWHTLEEPRHLAAAITAWQPEPELILVDCLTLWVSNLLLSLPEPLDSTAAETLVQAETEALLKCIQTSRAAWIIVSNEVGLGLVPPYPLGRLYRDLLGNVNQRLAAAADEVIFMVAGLPMRLKG</sequence>
<dbReference type="InterPro" id="IPR027417">
    <property type="entry name" value="P-loop_NTPase"/>
</dbReference>
<dbReference type="EC" id="2.7.1.156" evidence="8"/>
<keyword evidence="19" id="KW-1185">Reference proteome</keyword>
<dbReference type="InterPro" id="IPR003203">
    <property type="entry name" value="CobU/CobP"/>
</dbReference>
<evidence type="ECO:0000256" key="12">
    <source>
        <dbReference type="ARBA" id="ARBA00022741"/>
    </source>
</evidence>
<dbReference type="NCBIfam" id="NF004469">
    <property type="entry name" value="PRK05800.1"/>
    <property type="match status" value="1"/>
</dbReference>
<keyword evidence="10" id="KW-0169">Cobalamin biosynthesis</keyword>
<keyword evidence="15" id="KW-0342">GTP-binding</keyword>
<evidence type="ECO:0000256" key="14">
    <source>
        <dbReference type="ARBA" id="ARBA00022840"/>
    </source>
</evidence>
<keyword evidence="12" id="KW-0547">Nucleotide-binding</keyword>
<dbReference type="PANTHER" id="PTHR34848:SF1">
    <property type="entry name" value="BIFUNCTIONAL ADENOSYLCOBALAMIN BIOSYNTHESIS PROTEIN COBU"/>
    <property type="match status" value="1"/>
</dbReference>
<evidence type="ECO:0000256" key="5">
    <source>
        <dbReference type="ARBA" id="ARBA00004692"/>
    </source>
</evidence>
<dbReference type="Pfam" id="PF02283">
    <property type="entry name" value="CobU"/>
    <property type="match status" value="1"/>
</dbReference>
<comment type="catalytic activity">
    <reaction evidence="1">
        <text>adenosylcob(III)inamide + ATP = adenosylcob(III)inamide phosphate + ADP + H(+)</text>
        <dbReference type="Rhea" id="RHEA:15769"/>
        <dbReference type="ChEBI" id="CHEBI:2480"/>
        <dbReference type="ChEBI" id="CHEBI:15378"/>
        <dbReference type="ChEBI" id="CHEBI:30616"/>
        <dbReference type="ChEBI" id="CHEBI:58502"/>
        <dbReference type="ChEBI" id="CHEBI:456216"/>
        <dbReference type="EC" id="2.7.1.156"/>
    </reaction>
</comment>
<name>A0ABU3NPP9_9CHLR</name>
<evidence type="ECO:0000256" key="6">
    <source>
        <dbReference type="ARBA" id="ARBA00005159"/>
    </source>
</evidence>
<dbReference type="EMBL" id="JAUHMF010000002">
    <property type="protein sequence ID" value="MDT8898782.1"/>
    <property type="molecule type" value="Genomic_DNA"/>
</dbReference>
<dbReference type="Proteomes" id="UP001254165">
    <property type="component" value="Unassembled WGS sequence"/>
</dbReference>
<accession>A0ABU3NPP9</accession>
<evidence type="ECO:0000256" key="1">
    <source>
        <dbReference type="ARBA" id="ARBA00000312"/>
    </source>
</evidence>
<evidence type="ECO:0000256" key="15">
    <source>
        <dbReference type="ARBA" id="ARBA00023134"/>
    </source>
</evidence>
<evidence type="ECO:0000256" key="10">
    <source>
        <dbReference type="ARBA" id="ARBA00022573"/>
    </source>
</evidence>
<protein>
    <recommendedName>
        <fullName evidence="16">Adenosylcobinamide kinase</fullName>
        <ecNumber evidence="8">2.7.1.156</ecNumber>
        <ecNumber evidence="9">2.7.7.62</ecNumber>
    </recommendedName>
    <alternativeName>
        <fullName evidence="17">Adenosylcobinamide-phosphate guanylyltransferase</fullName>
    </alternativeName>
</protein>
<comment type="pathway">
    <text evidence="6">Cofactor biosynthesis; adenosylcobalamin biosynthesis; adenosylcobalamin from cob(II)yrinate a,c-diamide: step 5/7.</text>
</comment>
<reference evidence="18 19" key="1">
    <citation type="submission" date="2023-07" db="EMBL/GenBank/DDBJ databases">
        <title>Novel species of Thermanaerothrix with wide hydrolytic capabilities.</title>
        <authorList>
            <person name="Zayulina K.S."/>
            <person name="Podosokorskaya O.A."/>
            <person name="Elcheninov A.G."/>
        </authorList>
    </citation>
    <scope>NUCLEOTIDE SEQUENCE [LARGE SCALE GENOMIC DNA]</scope>
    <source>
        <strain evidence="18 19">4228-RoL</strain>
    </source>
</reference>
<dbReference type="Gene3D" id="3.40.50.300">
    <property type="entry name" value="P-loop containing nucleotide triphosphate hydrolases"/>
    <property type="match status" value="1"/>
</dbReference>
<evidence type="ECO:0000256" key="16">
    <source>
        <dbReference type="ARBA" id="ARBA00029570"/>
    </source>
</evidence>
<keyword evidence="13 18" id="KW-0418">Kinase</keyword>
<keyword evidence="14" id="KW-0067">ATP-binding</keyword>
<comment type="similarity">
    <text evidence="7">Belongs to the CobU/CobP family.</text>
</comment>
<evidence type="ECO:0000256" key="8">
    <source>
        <dbReference type="ARBA" id="ARBA00012016"/>
    </source>
</evidence>
<gene>
    <name evidence="18" type="primary">cobU</name>
    <name evidence="18" type="ORF">QYE77_10940</name>
</gene>
<evidence type="ECO:0000256" key="7">
    <source>
        <dbReference type="ARBA" id="ARBA00007490"/>
    </source>
</evidence>
<comment type="function">
    <text evidence="4">Catalyzes ATP-dependent phosphorylation of adenosylcobinamide and addition of GMP to adenosylcobinamide phosphate.</text>
</comment>
<evidence type="ECO:0000256" key="17">
    <source>
        <dbReference type="ARBA" id="ARBA00030571"/>
    </source>
</evidence>
<dbReference type="GO" id="GO:0008820">
    <property type="term" value="F:cobinamide phosphate guanylyltransferase activity"/>
    <property type="evidence" value="ECO:0007669"/>
    <property type="project" value="UniProtKB-EC"/>
</dbReference>